<evidence type="ECO:0000256" key="2">
    <source>
        <dbReference type="PROSITE-ProRule" id="PRU00169"/>
    </source>
</evidence>
<feature type="modified residue" description="4-aspartylphosphate" evidence="2">
    <location>
        <position position="176"/>
    </location>
</feature>
<dbReference type="Pfam" id="PF00072">
    <property type="entry name" value="Response_reg"/>
    <property type="match status" value="1"/>
</dbReference>
<dbReference type="STRING" id="1313304.CALK_0085"/>
<dbReference type="Proteomes" id="UP000017148">
    <property type="component" value="Unassembled WGS sequence"/>
</dbReference>
<keyword evidence="1 2" id="KW-0597">Phosphoprotein</keyword>
<dbReference type="Pfam" id="PF00990">
    <property type="entry name" value="GGDEF"/>
    <property type="match status" value="1"/>
</dbReference>
<dbReference type="PANTHER" id="PTHR44591">
    <property type="entry name" value="STRESS RESPONSE REGULATOR PROTEIN 1"/>
    <property type="match status" value="1"/>
</dbReference>
<dbReference type="Gene3D" id="3.40.50.2300">
    <property type="match status" value="1"/>
</dbReference>
<dbReference type="PANTHER" id="PTHR44591:SF3">
    <property type="entry name" value="RESPONSE REGULATORY DOMAIN-CONTAINING PROTEIN"/>
    <property type="match status" value="1"/>
</dbReference>
<dbReference type="InterPro" id="IPR029787">
    <property type="entry name" value="Nucleotide_cyclase"/>
</dbReference>
<dbReference type="PROSITE" id="PS50887">
    <property type="entry name" value="GGDEF"/>
    <property type="match status" value="1"/>
</dbReference>
<evidence type="ECO:0000313" key="6">
    <source>
        <dbReference type="Proteomes" id="UP000017148"/>
    </source>
</evidence>
<dbReference type="InterPro" id="IPR001789">
    <property type="entry name" value="Sig_transdc_resp-reg_receiver"/>
</dbReference>
<reference evidence="5 6" key="1">
    <citation type="journal article" date="2013" name="Environ. Microbiol.">
        <title>Genome analysis of Chitinivibrio alkaliphilus gen. nov., sp. nov., a novel extremely haloalkaliphilic anaerobic chitinolytic bacterium from the candidate phylum Termite Group 3.</title>
        <authorList>
            <person name="Sorokin D.Y."/>
            <person name="Gumerov V.M."/>
            <person name="Rakitin A.L."/>
            <person name="Beletsky A.V."/>
            <person name="Damste J.S."/>
            <person name="Muyzer G."/>
            <person name="Mardanov A.V."/>
            <person name="Ravin N.V."/>
        </authorList>
    </citation>
    <scope>NUCLEOTIDE SEQUENCE [LARGE SCALE GENOMIC DNA]</scope>
    <source>
        <strain evidence="5 6">ACht1</strain>
    </source>
</reference>
<dbReference type="RefSeq" id="WP_022635653.1">
    <property type="nucleotide sequence ID" value="NZ_ASJR01000001.1"/>
</dbReference>
<dbReference type="AlphaFoldDB" id="U7DCL7"/>
<dbReference type="NCBIfam" id="TIGR00254">
    <property type="entry name" value="GGDEF"/>
    <property type="match status" value="1"/>
</dbReference>
<dbReference type="InterPro" id="IPR000160">
    <property type="entry name" value="GGDEF_dom"/>
</dbReference>
<dbReference type="PROSITE" id="PS50110">
    <property type="entry name" value="RESPONSE_REGULATORY"/>
    <property type="match status" value="1"/>
</dbReference>
<accession>U7DCL7</accession>
<evidence type="ECO:0000259" key="3">
    <source>
        <dbReference type="PROSITE" id="PS50110"/>
    </source>
</evidence>
<dbReference type="SMART" id="SM00267">
    <property type="entry name" value="GGDEF"/>
    <property type="match status" value="1"/>
</dbReference>
<dbReference type="InterPro" id="IPR011006">
    <property type="entry name" value="CheY-like_superfamily"/>
</dbReference>
<evidence type="ECO:0000313" key="5">
    <source>
        <dbReference type="EMBL" id="ERP39293.1"/>
    </source>
</evidence>
<keyword evidence="6" id="KW-1185">Reference proteome</keyword>
<dbReference type="SUPFAM" id="SSF52172">
    <property type="entry name" value="CheY-like"/>
    <property type="match status" value="1"/>
</dbReference>
<feature type="domain" description="Response regulatory" evidence="3">
    <location>
        <begin position="126"/>
        <end position="243"/>
    </location>
</feature>
<evidence type="ECO:0000256" key="1">
    <source>
        <dbReference type="ARBA" id="ARBA00022553"/>
    </source>
</evidence>
<organism evidence="5 6">
    <name type="scientific">Chitinivibrio alkaliphilus ACht1</name>
    <dbReference type="NCBI Taxonomy" id="1313304"/>
    <lineage>
        <taxon>Bacteria</taxon>
        <taxon>Pseudomonadati</taxon>
        <taxon>Fibrobacterota</taxon>
        <taxon>Chitinivibrionia</taxon>
        <taxon>Chitinivibrionales</taxon>
        <taxon>Chitinivibrionaceae</taxon>
        <taxon>Chitinivibrio</taxon>
    </lineage>
</organism>
<sequence length="419" mass="47044">MEYILYISDSTTEVHPVESVLESLPFSCVTASSFDEGCRIINTQKGVCFAVVISHALTKDFAGNFILPECIKKQSLPIILYQIPDTPTAGVIGKNNIVASITIEDENHQELLKTTIEELQRNMHTKAIVVDDDPFFRKLICDMLRLKLYDVIGVSVPSEAIAALEEYPDTKLLITDYSMKEMNGCELTRHIRKMYGREELVIVGISAYSDSDTPGNFIKSGANDFLVKQSLFAEEFYCRISMAIANIHYISRIRNNATHDELTGLYNRAYFFETGQTLVSNSIRNHITLLCVTIGVANYSYLLQEFGTASVDFAIYRLGEKLNARFRSSDILARISQNTFALLAVNFQQSSIESVFSKYIRSMENEPIHLPQQGEKITLRLKIGAARVEEADTIQILLARSQRALSTAHETGNPSLIIH</sequence>
<dbReference type="GO" id="GO:0000160">
    <property type="term" value="P:phosphorelay signal transduction system"/>
    <property type="evidence" value="ECO:0007669"/>
    <property type="project" value="InterPro"/>
</dbReference>
<dbReference type="SUPFAM" id="SSF55073">
    <property type="entry name" value="Nucleotide cyclase"/>
    <property type="match status" value="1"/>
</dbReference>
<dbReference type="Gene3D" id="3.30.70.270">
    <property type="match status" value="1"/>
</dbReference>
<comment type="caution">
    <text evidence="5">The sequence shown here is derived from an EMBL/GenBank/DDBJ whole genome shotgun (WGS) entry which is preliminary data.</text>
</comment>
<dbReference type="OrthoDB" id="9778432at2"/>
<evidence type="ECO:0000259" key="4">
    <source>
        <dbReference type="PROSITE" id="PS50887"/>
    </source>
</evidence>
<proteinExistence type="predicted"/>
<feature type="domain" description="GGDEF" evidence="4">
    <location>
        <begin position="287"/>
        <end position="419"/>
    </location>
</feature>
<gene>
    <name evidence="5" type="ORF">CALK_0085</name>
</gene>
<dbReference type="InterPro" id="IPR043128">
    <property type="entry name" value="Rev_trsase/Diguanyl_cyclase"/>
</dbReference>
<dbReference type="eggNOG" id="COG3706">
    <property type="taxonomic scope" value="Bacteria"/>
</dbReference>
<dbReference type="SMART" id="SM00448">
    <property type="entry name" value="REC"/>
    <property type="match status" value="1"/>
</dbReference>
<dbReference type="EMBL" id="ASJR01000001">
    <property type="protein sequence ID" value="ERP39293.1"/>
    <property type="molecule type" value="Genomic_DNA"/>
</dbReference>
<dbReference type="InterPro" id="IPR050595">
    <property type="entry name" value="Bact_response_regulator"/>
</dbReference>
<protein>
    <submittedName>
        <fullName evidence="5">Response regulator receiver modulated diguanylate cyclase</fullName>
    </submittedName>
</protein>
<name>U7DCL7_9BACT</name>